<reference evidence="1" key="2">
    <citation type="journal article" date="2024" name="Plant">
        <title>Genomic evolution and insights into agronomic trait innovations of Sesamum species.</title>
        <authorList>
            <person name="Miao H."/>
            <person name="Wang L."/>
            <person name="Qu L."/>
            <person name="Liu H."/>
            <person name="Sun Y."/>
            <person name="Le M."/>
            <person name="Wang Q."/>
            <person name="Wei S."/>
            <person name="Zheng Y."/>
            <person name="Lin W."/>
            <person name="Duan Y."/>
            <person name="Cao H."/>
            <person name="Xiong S."/>
            <person name="Wang X."/>
            <person name="Wei L."/>
            <person name="Li C."/>
            <person name="Ma Q."/>
            <person name="Ju M."/>
            <person name="Zhao R."/>
            <person name="Li G."/>
            <person name="Mu C."/>
            <person name="Tian Q."/>
            <person name="Mei H."/>
            <person name="Zhang T."/>
            <person name="Gao T."/>
            <person name="Zhang H."/>
        </authorList>
    </citation>
    <scope>NUCLEOTIDE SEQUENCE</scope>
    <source>
        <strain evidence="1">G02</strain>
    </source>
</reference>
<sequence>SLENEEGKNPAPSSPVIMMVFGDSGNDGPEEYAAHDWINEKNMRVWSEEEGTKTKLKGKAIVPPAGSPPVVSEIPLHFPSPRRYQMATINLSSIIGIDPNQFDPSTYVEEDFFVTDASGVSKRIPPTNIIRWREVMNPDGTTS</sequence>
<comment type="caution">
    <text evidence="1">The sequence shown here is derived from an EMBL/GenBank/DDBJ whole genome shotgun (WGS) entry which is preliminary data.</text>
</comment>
<dbReference type="GO" id="GO:0032968">
    <property type="term" value="P:positive regulation of transcription elongation by RNA polymerase II"/>
    <property type="evidence" value="ECO:0007669"/>
    <property type="project" value="TreeGrafter"/>
</dbReference>
<dbReference type="GO" id="GO:0006368">
    <property type="term" value="P:transcription elongation by RNA polymerase II"/>
    <property type="evidence" value="ECO:0007669"/>
    <property type="project" value="InterPro"/>
</dbReference>
<dbReference type="GO" id="GO:0016593">
    <property type="term" value="C:Cdc73/Paf1 complex"/>
    <property type="evidence" value="ECO:0007669"/>
    <property type="project" value="InterPro"/>
</dbReference>
<reference evidence="1" key="1">
    <citation type="submission" date="2020-06" db="EMBL/GenBank/DDBJ databases">
        <authorList>
            <person name="Li T."/>
            <person name="Hu X."/>
            <person name="Zhang T."/>
            <person name="Song X."/>
            <person name="Zhang H."/>
            <person name="Dai N."/>
            <person name="Sheng W."/>
            <person name="Hou X."/>
            <person name="Wei L."/>
        </authorList>
    </citation>
    <scope>NUCLEOTIDE SEQUENCE</scope>
    <source>
        <strain evidence="1">G02</strain>
        <tissue evidence="1">Leaf</tissue>
    </source>
</reference>
<accession>A0AAW2I7R6</accession>
<evidence type="ECO:0000313" key="1">
    <source>
        <dbReference type="EMBL" id="KAL0277966.1"/>
    </source>
</evidence>
<proteinExistence type="predicted"/>
<dbReference type="GO" id="GO:1990269">
    <property type="term" value="F:RNA polymerase II C-terminal domain phosphoserine binding"/>
    <property type="evidence" value="ECO:0007669"/>
    <property type="project" value="TreeGrafter"/>
</dbReference>
<feature type="non-terminal residue" evidence="1">
    <location>
        <position position="1"/>
    </location>
</feature>
<protein>
    <submittedName>
        <fullName evidence="1">Uncharacterized protein</fullName>
    </submittedName>
</protein>
<organism evidence="1">
    <name type="scientific">Sesamum radiatum</name>
    <name type="common">Black benniseed</name>
    <dbReference type="NCBI Taxonomy" id="300843"/>
    <lineage>
        <taxon>Eukaryota</taxon>
        <taxon>Viridiplantae</taxon>
        <taxon>Streptophyta</taxon>
        <taxon>Embryophyta</taxon>
        <taxon>Tracheophyta</taxon>
        <taxon>Spermatophyta</taxon>
        <taxon>Magnoliopsida</taxon>
        <taxon>eudicotyledons</taxon>
        <taxon>Gunneridae</taxon>
        <taxon>Pentapetalae</taxon>
        <taxon>asterids</taxon>
        <taxon>lamiids</taxon>
        <taxon>Lamiales</taxon>
        <taxon>Pedaliaceae</taxon>
        <taxon>Sesamum</taxon>
    </lineage>
</organism>
<dbReference type="AlphaFoldDB" id="A0AAW2I7R6"/>
<dbReference type="PANTHER" id="PTHR23146">
    <property type="entry name" value="LEO1 PROTEIN"/>
    <property type="match status" value="1"/>
</dbReference>
<dbReference type="EMBL" id="JACGWJ010001701">
    <property type="protein sequence ID" value="KAL0277966.1"/>
    <property type="molecule type" value="Genomic_DNA"/>
</dbReference>
<feature type="non-terminal residue" evidence="1">
    <location>
        <position position="143"/>
    </location>
</feature>
<name>A0AAW2I7R6_SESRA</name>
<dbReference type="PANTHER" id="PTHR23146:SF0">
    <property type="entry name" value="RNA POLYMERASE-ASSOCIATED PROTEIN LEO1"/>
    <property type="match status" value="1"/>
</dbReference>
<dbReference type="InterPro" id="IPR007149">
    <property type="entry name" value="Leo1"/>
</dbReference>
<gene>
    <name evidence="1" type="ORF">Sradi_7309000</name>
</gene>